<evidence type="ECO:0000313" key="2">
    <source>
        <dbReference type="EMBL" id="KAL2865923.1"/>
    </source>
</evidence>
<gene>
    <name evidence="2" type="ORF">BJX67DRAFT_382307</name>
</gene>
<feature type="compositionally biased region" description="Polar residues" evidence="1">
    <location>
        <begin position="144"/>
        <end position="172"/>
    </location>
</feature>
<proteinExistence type="predicted"/>
<reference evidence="2 3" key="1">
    <citation type="submission" date="2024-07" db="EMBL/GenBank/DDBJ databases">
        <title>Section-level genome sequencing and comparative genomics of Aspergillus sections Usti and Cavernicolus.</title>
        <authorList>
            <consortium name="Lawrence Berkeley National Laboratory"/>
            <person name="Nybo J.L."/>
            <person name="Vesth T.C."/>
            <person name="Theobald S."/>
            <person name="Frisvad J.C."/>
            <person name="Larsen T.O."/>
            <person name="Kjaerboelling I."/>
            <person name="Rothschild-Mancinelli K."/>
            <person name="Lyhne E.K."/>
            <person name="Kogle M.E."/>
            <person name="Barry K."/>
            <person name="Clum A."/>
            <person name="Na H."/>
            <person name="Ledsgaard L."/>
            <person name="Lin J."/>
            <person name="Lipzen A."/>
            <person name="Kuo A."/>
            <person name="Riley R."/>
            <person name="Mondo S."/>
            <person name="Labutti K."/>
            <person name="Haridas S."/>
            <person name="Pangalinan J."/>
            <person name="Salamov A.A."/>
            <person name="Simmons B.A."/>
            <person name="Magnuson J.K."/>
            <person name="Chen J."/>
            <person name="Drula E."/>
            <person name="Henrissat B."/>
            <person name="Wiebenga A."/>
            <person name="Lubbers R.J."/>
            <person name="Gomes A.C."/>
            <person name="Macurrencykelacurrency M.R."/>
            <person name="Stajich J."/>
            <person name="Grigoriev I.V."/>
            <person name="Mortensen U.H."/>
            <person name="De Vries R.P."/>
            <person name="Baker S.E."/>
            <person name="Andersen M.R."/>
        </authorList>
    </citation>
    <scope>NUCLEOTIDE SEQUENCE [LARGE SCALE GENOMIC DNA]</scope>
    <source>
        <strain evidence="2 3">CBS 449.75</strain>
    </source>
</reference>
<organism evidence="2 3">
    <name type="scientific">Aspergillus lucknowensis</name>
    <dbReference type="NCBI Taxonomy" id="176173"/>
    <lineage>
        <taxon>Eukaryota</taxon>
        <taxon>Fungi</taxon>
        <taxon>Dikarya</taxon>
        <taxon>Ascomycota</taxon>
        <taxon>Pezizomycotina</taxon>
        <taxon>Eurotiomycetes</taxon>
        <taxon>Eurotiomycetidae</taxon>
        <taxon>Eurotiales</taxon>
        <taxon>Aspergillaceae</taxon>
        <taxon>Aspergillus</taxon>
        <taxon>Aspergillus subgen. Nidulantes</taxon>
    </lineage>
</organism>
<dbReference type="Proteomes" id="UP001610432">
    <property type="component" value="Unassembled WGS sequence"/>
</dbReference>
<protein>
    <submittedName>
        <fullName evidence="2">Uncharacterized protein</fullName>
    </submittedName>
</protein>
<comment type="caution">
    <text evidence="2">The sequence shown here is derived from an EMBL/GenBank/DDBJ whole genome shotgun (WGS) entry which is preliminary data.</text>
</comment>
<evidence type="ECO:0000256" key="1">
    <source>
        <dbReference type="SAM" id="MobiDB-lite"/>
    </source>
</evidence>
<accession>A0ABR4LN10</accession>
<sequence length="537" mass="58103">MSEPTDRSPSESQSTPTGDTPPGSGRAPPAPSDAGSEGTIVAPSANSSGRAATSRSSCRAPSEAGSEATIDAAERTPLPPSRAESVVDGPQDDDQASNANQSQLPSNLEGRWTANGDAETEDQTHQAPATAEHTAAAEPATNPEDGQSGTTPQTNANTERGNCSPKVKTSQPRIAFSEIPALPLRLGHDGTYRDAPNSAGSGPGSGEGSQERAADTPNQTEGGQEGPKRRECLTIWTLCESCQTMGSLISGRVDLSYLERAPGVFPVVFNCVLRGTENTIHSWIHTQIFRLHAFYPAGNISVHAVSRRTPPRGQYARYHDFTTPPPGAPWWQGISLRETALTFLRNTPRPGSSGRRRRWWERGAAELRDVSILVDFPEHVDRDGEALKLFVNGFGGEVVWKDIVHPDGLGEKCPEGDLPPDMHPNTFRLGWWALSHPSASFEQVIAAQTARYLADDSRKPENCAAGNRTAENRTAETSPQGQPDQAQYRSAYPSHWDRPPMAFGVPVTQRTRRRSNWGQQEAQADLPWYSRGLLNLV</sequence>
<dbReference type="RefSeq" id="XP_070884902.1">
    <property type="nucleotide sequence ID" value="XM_071033217.1"/>
</dbReference>
<dbReference type="EMBL" id="JBFXLQ010000028">
    <property type="protein sequence ID" value="KAL2865923.1"/>
    <property type="molecule type" value="Genomic_DNA"/>
</dbReference>
<feature type="compositionally biased region" description="Polar residues" evidence="1">
    <location>
        <begin position="44"/>
        <end position="59"/>
    </location>
</feature>
<evidence type="ECO:0000313" key="3">
    <source>
        <dbReference type="Proteomes" id="UP001610432"/>
    </source>
</evidence>
<name>A0ABR4LN10_9EURO</name>
<dbReference type="GeneID" id="98148289"/>
<feature type="region of interest" description="Disordered" evidence="1">
    <location>
        <begin position="458"/>
        <end position="503"/>
    </location>
</feature>
<keyword evidence="3" id="KW-1185">Reference proteome</keyword>
<feature type="compositionally biased region" description="Low complexity" evidence="1">
    <location>
        <begin position="125"/>
        <end position="141"/>
    </location>
</feature>
<feature type="compositionally biased region" description="Low complexity" evidence="1">
    <location>
        <begin position="21"/>
        <end position="36"/>
    </location>
</feature>
<feature type="compositionally biased region" description="Polar residues" evidence="1">
    <location>
        <begin position="475"/>
        <end position="488"/>
    </location>
</feature>
<feature type="compositionally biased region" description="Polar residues" evidence="1">
    <location>
        <begin position="96"/>
        <end position="106"/>
    </location>
</feature>
<feature type="region of interest" description="Disordered" evidence="1">
    <location>
        <begin position="1"/>
        <end position="227"/>
    </location>
</feature>